<comment type="caution">
    <text evidence="6">The sequence shown here is derived from an EMBL/GenBank/DDBJ whole genome shotgun (WGS) entry which is preliminary data.</text>
</comment>
<evidence type="ECO:0000256" key="1">
    <source>
        <dbReference type="ARBA" id="ARBA00022679"/>
    </source>
</evidence>
<reference evidence="7" key="1">
    <citation type="journal article" date="2019" name="Int. J. Syst. Evol. Microbiol.">
        <title>The Global Catalogue of Microorganisms (GCM) 10K type strain sequencing project: providing services to taxonomists for standard genome sequencing and annotation.</title>
        <authorList>
            <consortium name="The Broad Institute Genomics Platform"/>
            <consortium name="The Broad Institute Genome Sequencing Center for Infectious Disease"/>
            <person name="Wu L."/>
            <person name="Ma J."/>
        </authorList>
    </citation>
    <scope>NUCLEOTIDE SEQUENCE [LARGE SCALE GENOMIC DNA]</scope>
    <source>
        <strain evidence="7">CGMCC 1.10759</strain>
    </source>
</reference>
<dbReference type="EC" id="2.7.7.106" evidence="5"/>
<dbReference type="Proteomes" id="UP001595904">
    <property type="component" value="Unassembled WGS sequence"/>
</dbReference>
<evidence type="ECO:0000256" key="4">
    <source>
        <dbReference type="ARBA" id="ARBA00023134"/>
    </source>
</evidence>
<dbReference type="Gene3D" id="3.90.550.10">
    <property type="entry name" value="Spore Coat Polysaccharide Biosynthesis Protein SpsA, Chain A"/>
    <property type="match status" value="1"/>
</dbReference>
<keyword evidence="1 5" id="KW-0808">Transferase</keyword>
<evidence type="ECO:0000256" key="3">
    <source>
        <dbReference type="ARBA" id="ARBA00022741"/>
    </source>
</evidence>
<comment type="pathway">
    <text evidence="5">Cofactor biosynthesis; coenzyme F420 biosynthesis.</text>
</comment>
<dbReference type="EMBL" id="JBHSDU010000015">
    <property type="protein sequence ID" value="MFC4314608.1"/>
    <property type="molecule type" value="Genomic_DNA"/>
</dbReference>
<keyword evidence="2 5" id="KW-0548">Nucleotidyltransferase</keyword>
<dbReference type="GO" id="GO:0043814">
    <property type="term" value="F:phospholactate guanylyltransferase activity"/>
    <property type="evidence" value="ECO:0007669"/>
    <property type="project" value="UniProtKB-EC"/>
</dbReference>
<keyword evidence="4 5" id="KW-0342">GTP-binding</keyword>
<proteinExistence type="inferred from homology"/>
<sequence length="221" mass="23512">MSASTWALVPLKSSERAKSRLAGALDAEQRRRLFFSLAERVISALTASKSVDAVAVVTSSHKVAAFARSIGAVPIMQEADVGMSPALDLALQILQTMQPQRVLMVPGDLPLITARAVDAIFEAQLSSEHVVLAPDRRREGTNALLCSPPKVLAPRFGADSFARHLSAARSAGIATSVIESEELALDLDCVDDLDYLRSQGSDRSKNLLVPVHAPLHAALVG</sequence>
<keyword evidence="7" id="KW-1185">Reference proteome</keyword>
<organism evidence="6 7">
    <name type="scientific">Steroidobacter flavus</name>
    <dbReference type="NCBI Taxonomy" id="1842136"/>
    <lineage>
        <taxon>Bacteria</taxon>
        <taxon>Pseudomonadati</taxon>
        <taxon>Pseudomonadota</taxon>
        <taxon>Gammaproteobacteria</taxon>
        <taxon>Steroidobacterales</taxon>
        <taxon>Steroidobacteraceae</taxon>
        <taxon>Steroidobacter</taxon>
    </lineage>
</organism>
<dbReference type="HAMAP" id="MF_02114">
    <property type="entry name" value="CofC"/>
    <property type="match status" value="1"/>
</dbReference>
<dbReference type="RefSeq" id="WP_380605919.1">
    <property type="nucleotide sequence ID" value="NZ_JBHSDU010000015.1"/>
</dbReference>
<evidence type="ECO:0000313" key="7">
    <source>
        <dbReference type="Proteomes" id="UP001595904"/>
    </source>
</evidence>
<evidence type="ECO:0000256" key="5">
    <source>
        <dbReference type="HAMAP-Rule" id="MF_02114"/>
    </source>
</evidence>
<gene>
    <name evidence="6" type="primary">cofC</name>
    <name evidence="5" type="synonym">fbiD</name>
    <name evidence="6" type="ORF">ACFPN2_36415</name>
</gene>
<comment type="function">
    <text evidence="5">Guanylyltransferase that catalyzes the activation of (2R)-3-phosphoglycerate (3PG) as 3-[(R)-glyceryl]-diphospho-5'-guanosine, via the condensation of 3PG with GTP. It is involved in the biosynthesis of a derivative of the hydride carrier cofactor coenzyme F420, 3PG-F420.</text>
</comment>
<dbReference type="PANTHER" id="PTHR40392">
    <property type="entry name" value="2-PHOSPHO-L-LACTATE GUANYLYLTRANSFERASE"/>
    <property type="match status" value="1"/>
</dbReference>
<dbReference type="InterPro" id="IPR029044">
    <property type="entry name" value="Nucleotide-diphossugar_trans"/>
</dbReference>
<keyword evidence="3 5" id="KW-0547">Nucleotide-binding</keyword>
<comment type="catalytic activity">
    <reaction evidence="5">
        <text>(2R)-3-phosphoglycerate + GTP + H(+) = 3-[(R)-glyceryl]-diphospho-5'-guanosine + diphosphate</text>
        <dbReference type="Rhea" id="RHEA:63440"/>
        <dbReference type="ChEBI" id="CHEBI:15378"/>
        <dbReference type="ChEBI" id="CHEBI:33019"/>
        <dbReference type="ChEBI" id="CHEBI:37565"/>
        <dbReference type="ChEBI" id="CHEBI:58272"/>
        <dbReference type="ChEBI" id="CHEBI:147306"/>
        <dbReference type="EC" id="2.7.7.106"/>
    </reaction>
</comment>
<dbReference type="SUPFAM" id="SSF53448">
    <property type="entry name" value="Nucleotide-diphospho-sugar transferases"/>
    <property type="match status" value="1"/>
</dbReference>
<dbReference type="NCBIfam" id="TIGR03552">
    <property type="entry name" value="F420_cofC"/>
    <property type="match status" value="1"/>
</dbReference>
<protein>
    <recommendedName>
        <fullName evidence="5">3-phospho-D-glycerate guanylyltransferase</fullName>
        <shortName evidence="5">3PG guanylyltransferase</shortName>
        <ecNumber evidence="5">2.7.7.106</ecNumber>
    </recommendedName>
</protein>
<accession>A0ABV8T4J6</accession>
<dbReference type="InterPro" id="IPR002835">
    <property type="entry name" value="CofC"/>
</dbReference>
<evidence type="ECO:0000313" key="6">
    <source>
        <dbReference type="EMBL" id="MFC4314608.1"/>
    </source>
</evidence>
<dbReference type="PANTHER" id="PTHR40392:SF1">
    <property type="entry name" value="2-PHOSPHO-L-LACTATE GUANYLYLTRANSFERASE"/>
    <property type="match status" value="1"/>
</dbReference>
<evidence type="ECO:0000256" key="2">
    <source>
        <dbReference type="ARBA" id="ARBA00022695"/>
    </source>
</evidence>
<name>A0ABV8T4J6_9GAMM</name>
<dbReference type="Pfam" id="PF01983">
    <property type="entry name" value="CofC"/>
    <property type="match status" value="1"/>
</dbReference>
<comment type="similarity">
    <text evidence="5">Belongs to the CofC family.</text>
</comment>